<evidence type="ECO:0000256" key="3">
    <source>
        <dbReference type="ARBA" id="ARBA00023315"/>
    </source>
</evidence>
<accession>A0AAV7XDK2</accession>
<comment type="caution">
    <text evidence="6">The sequence shown here is derived from an EMBL/GenBank/DDBJ whole genome shotgun (WGS) entry which is preliminary data.</text>
</comment>
<dbReference type="InterPro" id="IPR042231">
    <property type="entry name" value="Cho/carn_acyl_trans_2"/>
</dbReference>
<dbReference type="EMBL" id="JAPTSV010000009">
    <property type="protein sequence ID" value="KAJ1524097.1"/>
    <property type="molecule type" value="Genomic_DNA"/>
</dbReference>
<dbReference type="AlphaFoldDB" id="A0AAV7XDK2"/>
<evidence type="ECO:0000256" key="4">
    <source>
        <dbReference type="PIRSR" id="PIRSR600542-1"/>
    </source>
</evidence>
<feature type="active site" description="Proton acceptor" evidence="4">
    <location>
        <position position="447"/>
    </location>
</feature>
<dbReference type="SUPFAM" id="SSF52777">
    <property type="entry name" value="CoA-dependent acyltransferases"/>
    <property type="match status" value="2"/>
</dbReference>
<dbReference type="InterPro" id="IPR000542">
    <property type="entry name" value="Carn_acyl_trans"/>
</dbReference>
<name>A0AAV7XDK2_9NEOP</name>
<evidence type="ECO:0000313" key="7">
    <source>
        <dbReference type="Proteomes" id="UP001075354"/>
    </source>
</evidence>
<dbReference type="GO" id="GO:0019254">
    <property type="term" value="P:carnitine metabolic process, CoA-linked"/>
    <property type="evidence" value="ECO:0007669"/>
    <property type="project" value="TreeGrafter"/>
</dbReference>
<dbReference type="PANTHER" id="PTHR22589">
    <property type="entry name" value="CARNITINE O-ACYLTRANSFERASE"/>
    <property type="match status" value="1"/>
</dbReference>
<dbReference type="Pfam" id="PF00755">
    <property type="entry name" value="Carn_acyltransf"/>
    <property type="match status" value="1"/>
</dbReference>
<evidence type="ECO:0000313" key="6">
    <source>
        <dbReference type="EMBL" id="KAJ1524097.1"/>
    </source>
</evidence>
<dbReference type="InterPro" id="IPR039551">
    <property type="entry name" value="Cho/carn_acyl_trans"/>
</dbReference>
<keyword evidence="7" id="KW-1185">Reference proteome</keyword>
<evidence type="ECO:0000256" key="1">
    <source>
        <dbReference type="ARBA" id="ARBA00005232"/>
    </source>
</evidence>
<reference evidence="6" key="1">
    <citation type="submission" date="2022-12" db="EMBL/GenBank/DDBJ databases">
        <title>Chromosome-level genome assembly of the bean flower thrips Megalurothrips usitatus.</title>
        <authorList>
            <person name="Ma L."/>
            <person name="Liu Q."/>
            <person name="Li H."/>
            <person name="Cai W."/>
        </authorList>
    </citation>
    <scope>NUCLEOTIDE SEQUENCE</scope>
    <source>
        <strain evidence="6">Cailab_2022a</strain>
    </source>
</reference>
<dbReference type="Gene3D" id="3.30.559.70">
    <property type="entry name" value="Choline/Carnitine o-acyltransferase, domain 2"/>
    <property type="match status" value="1"/>
</dbReference>
<dbReference type="GO" id="GO:0005777">
    <property type="term" value="C:peroxisome"/>
    <property type="evidence" value="ECO:0007669"/>
    <property type="project" value="TreeGrafter"/>
</dbReference>
<dbReference type="PANTHER" id="PTHR22589:SF103">
    <property type="entry name" value="CARNITINE O-ACETYL-TRANSFERASE, ISOFORM A-RELATED"/>
    <property type="match status" value="1"/>
</dbReference>
<gene>
    <name evidence="6" type="ORF">ONE63_010633</name>
</gene>
<dbReference type="Gene3D" id="3.30.559.10">
    <property type="entry name" value="Chloramphenicol acetyltransferase-like domain"/>
    <property type="match status" value="1"/>
</dbReference>
<proteinExistence type="inferred from homology"/>
<protein>
    <recommendedName>
        <fullName evidence="5">Choline/carnitine acyltransferase domain-containing protein</fullName>
    </recommendedName>
</protein>
<comment type="similarity">
    <text evidence="1">Belongs to the carnitine/choline acetyltransferase family.</text>
</comment>
<evidence type="ECO:0000259" key="5">
    <source>
        <dbReference type="Pfam" id="PF00755"/>
    </source>
</evidence>
<dbReference type="GO" id="GO:0004092">
    <property type="term" value="F:carnitine O-acetyltransferase activity"/>
    <property type="evidence" value="ECO:0007669"/>
    <property type="project" value="TreeGrafter"/>
</dbReference>
<dbReference type="Proteomes" id="UP001075354">
    <property type="component" value="Chromosome 9"/>
</dbReference>
<keyword evidence="2" id="KW-0808">Transferase</keyword>
<evidence type="ECO:0000256" key="2">
    <source>
        <dbReference type="ARBA" id="ARBA00022679"/>
    </source>
</evidence>
<keyword evidence="3" id="KW-0012">Acyltransferase</keyword>
<feature type="domain" description="Choline/carnitine acyltransferase" evidence="5">
    <location>
        <begin position="141"/>
        <end position="712"/>
    </location>
</feature>
<sequence>MPHTQSNNNINNNIAGACRHLSLFCRSDNGGVIMTDRSMNRSAAGSARLDHMSAGRAIEMSNRILCECMGVIRESPWSDHGGEPTAEMLRTTLNQIPSRMGPQIDHMLSPSVLARRWPKSLSLSWHSTAAVQKPEVNLPALPVPPLQSTLQKFLKTAKPHLSASELRDTIKAIEEFGKPGGVGEQLQSKLESRAKNSRNWLEDWWLAYSYLGFRSPVVVHSSPGLVFPLQKFGDVNDRLLYAARTIVGAMNYKLLIDSGKIAQDKQGNNPLDMIQYSRIFGVNRAPDMPLDKLRFPDPKCPPKHIVVVHNNHFFKVPVVSDKGAVLDETQILFMLKHIIDNSKVAGPPVGILSSAHRDEWSKAYKELVGINNGVNKKSVQEIESSLFVLALDQPNPETCSSLNKRTVAALQMLHGSGSYANSGNRWFDKTIQFIVGTHGEVGLCYEHSPAEGQPVAVMMDFIVKHLATCKNEYVKEVPCPLPEPLPFVLNDTLQSAIKSASKEIDNLVADVDLNAYSFKGYGKDFPKQNKMSPDSYIQMAMQLAFYRIHGVPAATYETASTRMFLGGRTETIRSCSEESTYFCKTMLDSSASLDDKFKSLKTAVNAHRTYTMEASKGLGVDRHLLGLKLIAQDANVALPALYSDPGYTRSARMRISSSQVASTVEAVMCYGPLVPDGYACCYNPLPQQIMFAICTMNQCRETSAQAYADALESSLQDMQKVVASCNSVQSKL</sequence>
<organism evidence="6 7">
    <name type="scientific">Megalurothrips usitatus</name>
    <name type="common">bean blossom thrips</name>
    <dbReference type="NCBI Taxonomy" id="439358"/>
    <lineage>
        <taxon>Eukaryota</taxon>
        <taxon>Metazoa</taxon>
        <taxon>Ecdysozoa</taxon>
        <taxon>Arthropoda</taxon>
        <taxon>Hexapoda</taxon>
        <taxon>Insecta</taxon>
        <taxon>Pterygota</taxon>
        <taxon>Neoptera</taxon>
        <taxon>Paraneoptera</taxon>
        <taxon>Thysanoptera</taxon>
        <taxon>Terebrantia</taxon>
        <taxon>Thripoidea</taxon>
        <taxon>Thripidae</taxon>
        <taxon>Megalurothrips</taxon>
    </lineage>
</organism>
<dbReference type="InterPro" id="IPR023213">
    <property type="entry name" value="CAT-like_dom_sf"/>
</dbReference>